<dbReference type="Proteomes" id="UP000018144">
    <property type="component" value="Unassembled WGS sequence"/>
</dbReference>
<keyword evidence="1" id="KW-0175">Coiled coil</keyword>
<dbReference type="OrthoDB" id="5440844at2759"/>
<organism evidence="3 4">
    <name type="scientific">Pyronema omphalodes (strain CBS 100304)</name>
    <name type="common">Pyronema confluens</name>
    <dbReference type="NCBI Taxonomy" id="1076935"/>
    <lineage>
        <taxon>Eukaryota</taxon>
        <taxon>Fungi</taxon>
        <taxon>Dikarya</taxon>
        <taxon>Ascomycota</taxon>
        <taxon>Pezizomycotina</taxon>
        <taxon>Pezizomycetes</taxon>
        <taxon>Pezizales</taxon>
        <taxon>Pyronemataceae</taxon>
        <taxon>Pyronema</taxon>
    </lineage>
</organism>
<evidence type="ECO:0000256" key="1">
    <source>
        <dbReference type="SAM" id="Coils"/>
    </source>
</evidence>
<dbReference type="EMBL" id="HF935277">
    <property type="protein sequence ID" value="CCX05943.1"/>
    <property type="molecule type" value="Genomic_DNA"/>
</dbReference>
<feature type="region of interest" description="Disordered" evidence="2">
    <location>
        <begin position="224"/>
        <end position="304"/>
    </location>
</feature>
<evidence type="ECO:0000256" key="2">
    <source>
        <dbReference type="SAM" id="MobiDB-lite"/>
    </source>
</evidence>
<dbReference type="AlphaFoldDB" id="U4KW79"/>
<feature type="coiled-coil region" evidence="1">
    <location>
        <begin position="56"/>
        <end position="83"/>
    </location>
</feature>
<feature type="compositionally biased region" description="Polar residues" evidence="2">
    <location>
        <begin position="259"/>
        <end position="281"/>
    </location>
</feature>
<proteinExistence type="predicted"/>
<accession>U4KW79</accession>
<reference evidence="3 4" key="1">
    <citation type="journal article" date="2013" name="PLoS Genet.">
        <title>The genome and development-dependent transcriptomes of Pyronema confluens: a window into fungal evolution.</title>
        <authorList>
            <person name="Traeger S."/>
            <person name="Altegoer F."/>
            <person name="Freitag M."/>
            <person name="Gabaldon T."/>
            <person name="Kempken F."/>
            <person name="Kumar A."/>
            <person name="Marcet-Houben M."/>
            <person name="Poggeler S."/>
            <person name="Stajich J.E."/>
            <person name="Nowrousian M."/>
        </authorList>
    </citation>
    <scope>NUCLEOTIDE SEQUENCE [LARGE SCALE GENOMIC DNA]</scope>
    <source>
        <strain evidence="4">CBS 100304</strain>
        <tissue evidence="3">Vegetative mycelium</tissue>
    </source>
</reference>
<keyword evidence="4" id="KW-1185">Reference proteome</keyword>
<evidence type="ECO:0000313" key="4">
    <source>
        <dbReference type="Proteomes" id="UP000018144"/>
    </source>
</evidence>
<evidence type="ECO:0000313" key="3">
    <source>
        <dbReference type="EMBL" id="CCX05943.1"/>
    </source>
</evidence>
<gene>
    <name evidence="3" type="ORF">PCON_05530</name>
</gene>
<protein>
    <submittedName>
        <fullName evidence="3">Uncharacterized protein</fullName>
    </submittedName>
</protein>
<sequence length="503" mass="57826">MASPKSSPSANKTPIDHDYYGIEQQITADFEKIASDINEHVLEQLSKFRSNLCQVLQAKDVNEKKLRDENDELKKELAENKQQFEINNFIQRTMQEKIDKLWRRDEVFRATIIELMLANEKLQDMKLKDGMKYTDLIRIDEVLQEELNEWLKVHEKNVQEGVEKWMDENIKNIQSKMDLLRDNFTPMIKVTEAEQDLPQYSLKEPINQRDMTLNPSEIVQQLQQLNQKSTTETKSTKSEISKGRTAATTKSGDSDEKLTSANSPIEATTSKVAVTEKTFQQTKEEPKQKNAAIKPQLSPNNENNVKRMSSFYDERQKDLSNAILEPQRRAGTPTRAKGEYLKLSVKIAPKTTEFNLKMRKNDAESVHSGMGSSVRSKITELFDSVLPEVADEFGAFCRKTPLKTMPSGRVMVENLAGTDVAARYAYVRWEKVRQFEDLQRLMMCIWGQGLGPEPQIFYNDEPKGKKDWVKLSGKMANITLCPDETLAEDDPKYWKIQCFDTTA</sequence>
<name>U4KW79_PYROM</name>